<evidence type="ECO:0000313" key="6">
    <source>
        <dbReference type="Proteomes" id="UP000001784"/>
    </source>
</evidence>
<dbReference type="STRING" id="335543.Sfum_2231"/>
<feature type="domain" description="YknX-like beta-barrel" evidence="4">
    <location>
        <begin position="241"/>
        <end position="312"/>
    </location>
</feature>
<evidence type="ECO:0000259" key="4">
    <source>
        <dbReference type="Pfam" id="PF25990"/>
    </source>
</evidence>
<dbReference type="PANTHER" id="PTHR32347">
    <property type="entry name" value="EFFLUX SYSTEM COMPONENT YKNX-RELATED"/>
    <property type="match status" value="1"/>
</dbReference>
<accession>A0LKG1</accession>
<dbReference type="eggNOG" id="COG0845">
    <property type="taxonomic scope" value="Bacteria"/>
</dbReference>
<dbReference type="GO" id="GO:0030313">
    <property type="term" value="C:cell envelope"/>
    <property type="evidence" value="ECO:0007669"/>
    <property type="project" value="UniProtKB-SubCell"/>
</dbReference>
<comment type="subcellular location">
    <subcellularLocation>
        <location evidence="1">Cell envelope</location>
    </subcellularLocation>
</comment>
<dbReference type="HOGENOM" id="CLU_075031_0_0_7"/>
<feature type="signal peptide" evidence="3">
    <location>
        <begin position="1"/>
        <end position="30"/>
    </location>
</feature>
<keyword evidence="6" id="KW-1185">Reference proteome</keyword>
<evidence type="ECO:0000313" key="5">
    <source>
        <dbReference type="EMBL" id="ABK17913.1"/>
    </source>
</evidence>
<sequence precursor="true">MSMQKSCRMNTLLKRTAWLACCAMLFLAPAAGICAGAQPGRAAAEVKTGDILLQGKLMCPLKRQVAVPFRGIVTTVKVHAAQAVKKGEVLARYRLGAEVIMQLRRRLSPSQISEMGTQLAEIDKNLSSLEVRRKELRELSSRNMAPAQSLNQVEKEIQLASRHRVSIESRLRLEQQLARDDLLVLKEQLGQAVNASSIPEEVSLVAPIDGYVIAVSPDLREGAEVGPGTPAFIVGAMDPMVMRSQVHEMDAIHVAVGDKASVSFDSIPGKTFEGKVSRLSWSPAGAALEQPSYYEMEVLLPNPDLALKDGFKGQIVLPGTKATGR</sequence>
<evidence type="ECO:0000256" key="3">
    <source>
        <dbReference type="SAM" id="SignalP"/>
    </source>
</evidence>
<keyword evidence="3" id="KW-0732">Signal</keyword>
<proteinExistence type="predicted"/>
<dbReference type="OrthoDB" id="5448083at2"/>
<organism evidence="5 6">
    <name type="scientific">Syntrophobacter fumaroxidans (strain DSM 10017 / MPOB)</name>
    <dbReference type="NCBI Taxonomy" id="335543"/>
    <lineage>
        <taxon>Bacteria</taxon>
        <taxon>Pseudomonadati</taxon>
        <taxon>Thermodesulfobacteriota</taxon>
        <taxon>Syntrophobacteria</taxon>
        <taxon>Syntrophobacterales</taxon>
        <taxon>Syntrophobacteraceae</taxon>
        <taxon>Syntrophobacter</taxon>
    </lineage>
</organism>
<dbReference type="Proteomes" id="UP000001784">
    <property type="component" value="Chromosome"/>
</dbReference>
<gene>
    <name evidence="5" type="ordered locus">Sfum_2231</name>
</gene>
<dbReference type="KEGG" id="sfu:Sfum_2231"/>
<protein>
    <submittedName>
        <fullName evidence="5">Multidrug resistance efflux pump-like</fullName>
    </submittedName>
</protein>
<dbReference type="Gene3D" id="2.40.50.100">
    <property type="match status" value="1"/>
</dbReference>
<feature type="chain" id="PRO_5002626244" evidence="3">
    <location>
        <begin position="31"/>
        <end position="325"/>
    </location>
</feature>
<evidence type="ECO:0000256" key="1">
    <source>
        <dbReference type="ARBA" id="ARBA00004196"/>
    </source>
</evidence>
<dbReference type="AlphaFoldDB" id="A0LKG1"/>
<dbReference type="Gene3D" id="2.40.30.170">
    <property type="match status" value="1"/>
</dbReference>
<dbReference type="InterPro" id="IPR050465">
    <property type="entry name" value="UPF0194_transport"/>
</dbReference>
<evidence type="ECO:0000256" key="2">
    <source>
        <dbReference type="ARBA" id="ARBA00023054"/>
    </source>
</evidence>
<reference evidence="5 6" key="1">
    <citation type="submission" date="2006-10" db="EMBL/GenBank/DDBJ databases">
        <title>Complete sequence of Syntrophobacter fumaroxidans MPOB.</title>
        <authorList>
            <consortium name="US DOE Joint Genome Institute"/>
            <person name="Copeland A."/>
            <person name="Lucas S."/>
            <person name="Lapidus A."/>
            <person name="Barry K."/>
            <person name="Detter J.C."/>
            <person name="Glavina del Rio T."/>
            <person name="Hammon N."/>
            <person name="Israni S."/>
            <person name="Pitluck S."/>
            <person name="Goltsman E.G."/>
            <person name="Martinez M."/>
            <person name="Schmutz J."/>
            <person name="Larimer F."/>
            <person name="Land M."/>
            <person name="Hauser L."/>
            <person name="Kyrpides N."/>
            <person name="Kim E."/>
            <person name="Boone D.R."/>
            <person name="Brockman F."/>
            <person name="Culley D."/>
            <person name="Ferry J."/>
            <person name="Gunsalus R."/>
            <person name="McInerney M.J."/>
            <person name="Morrison M."/>
            <person name="Plugge C."/>
            <person name="Rohlin L."/>
            <person name="Scholten J."/>
            <person name="Sieber J."/>
            <person name="Stams A.J.M."/>
            <person name="Worm P."/>
            <person name="Henstra A.M."/>
            <person name="Richardson P."/>
        </authorList>
    </citation>
    <scope>NUCLEOTIDE SEQUENCE [LARGE SCALE GENOMIC DNA]</scope>
    <source>
        <strain evidence="6">DSM 10017 / MPOB</strain>
    </source>
</reference>
<dbReference type="Pfam" id="PF25990">
    <property type="entry name" value="Beta-barrel_YknX"/>
    <property type="match status" value="1"/>
</dbReference>
<dbReference type="InParanoid" id="A0LKG1"/>
<dbReference type="InterPro" id="IPR058636">
    <property type="entry name" value="Beta-barrel_YknX"/>
</dbReference>
<name>A0LKG1_SYNFM</name>
<dbReference type="EMBL" id="CP000478">
    <property type="protein sequence ID" value="ABK17913.1"/>
    <property type="molecule type" value="Genomic_DNA"/>
</dbReference>
<keyword evidence="2" id="KW-0175">Coiled coil</keyword>